<accession>A0A5E8C4D9</accession>
<feature type="compositionally biased region" description="Low complexity" evidence="1">
    <location>
        <begin position="104"/>
        <end position="115"/>
    </location>
</feature>
<dbReference type="GO" id="GO:0008157">
    <property type="term" value="F:protein phosphatase 1 binding"/>
    <property type="evidence" value="ECO:0007669"/>
    <property type="project" value="TreeGrafter"/>
</dbReference>
<keyword evidence="4" id="KW-1185">Reference proteome</keyword>
<organism evidence="3 4">
    <name type="scientific">Magnusiomyces paraingens</name>
    <dbReference type="NCBI Taxonomy" id="2606893"/>
    <lineage>
        <taxon>Eukaryota</taxon>
        <taxon>Fungi</taxon>
        <taxon>Dikarya</taxon>
        <taxon>Ascomycota</taxon>
        <taxon>Saccharomycotina</taxon>
        <taxon>Dipodascomycetes</taxon>
        <taxon>Dipodascales</taxon>
        <taxon>Dipodascaceae</taxon>
        <taxon>Magnusiomyces</taxon>
    </lineage>
</organism>
<dbReference type="GO" id="GO:0005979">
    <property type="term" value="P:regulation of glycogen biosynthetic process"/>
    <property type="evidence" value="ECO:0007669"/>
    <property type="project" value="TreeGrafter"/>
</dbReference>
<dbReference type="PANTHER" id="PTHR12307:SF36">
    <property type="entry name" value="GLYCOGEN-BINDING SUBUNIT 76A"/>
    <property type="match status" value="1"/>
</dbReference>
<feature type="compositionally biased region" description="Low complexity" evidence="1">
    <location>
        <begin position="168"/>
        <end position="206"/>
    </location>
</feature>
<dbReference type="InterPro" id="IPR038175">
    <property type="entry name" value="CBM21_dom_sf"/>
</dbReference>
<feature type="compositionally biased region" description="Polar residues" evidence="1">
    <location>
        <begin position="741"/>
        <end position="753"/>
    </location>
</feature>
<protein>
    <recommendedName>
        <fullName evidence="2">CBM21 domain-containing protein</fullName>
    </recommendedName>
</protein>
<proteinExistence type="predicted"/>
<reference evidence="3 4" key="1">
    <citation type="submission" date="2019-09" db="EMBL/GenBank/DDBJ databases">
        <authorList>
            <person name="Brejova B."/>
        </authorList>
    </citation>
    <scope>NUCLEOTIDE SEQUENCE [LARGE SCALE GENOMIC DNA]</scope>
</reference>
<evidence type="ECO:0000259" key="2">
    <source>
        <dbReference type="PROSITE" id="PS51159"/>
    </source>
</evidence>
<dbReference type="RefSeq" id="XP_031856698.1">
    <property type="nucleotide sequence ID" value="XM_032000807.1"/>
</dbReference>
<dbReference type="PANTHER" id="PTHR12307">
    <property type="entry name" value="PROTEIN PHOSPHATASE 1 REGULATORY SUBUNIT"/>
    <property type="match status" value="1"/>
</dbReference>
<feature type="region of interest" description="Disordered" evidence="1">
    <location>
        <begin position="709"/>
        <end position="796"/>
    </location>
</feature>
<dbReference type="EMBL" id="CABVLU010000005">
    <property type="protein sequence ID" value="VVT58212.1"/>
    <property type="molecule type" value="Genomic_DNA"/>
</dbReference>
<feature type="compositionally biased region" description="Polar residues" evidence="1">
    <location>
        <begin position="11"/>
        <end position="30"/>
    </location>
</feature>
<dbReference type="Proteomes" id="UP000398389">
    <property type="component" value="Unassembled WGS sequence"/>
</dbReference>
<dbReference type="AlphaFoldDB" id="A0A5E8C4D9"/>
<feature type="compositionally biased region" description="Polar residues" evidence="1">
    <location>
        <begin position="635"/>
        <end position="654"/>
    </location>
</feature>
<feature type="region of interest" description="Disordered" evidence="1">
    <location>
        <begin position="1"/>
        <end position="30"/>
    </location>
</feature>
<feature type="compositionally biased region" description="Low complexity" evidence="1">
    <location>
        <begin position="611"/>
        <end position="626"/>
    </location>
</feature>
<feature type="compositionally biased region" description="Low complexity" evidence="1">
    <location>
        <begin position="339"/>
        <end position="358"/>
    </location>
</feature>
<evidence type="ECO:0000256" key="1">
    <source>
        <dbReference type="SAM" id="MobiDB-lite"/>
    </source>
</evidence>
<dbReference type="InterPro" id="IPR005036">
    <property type="entry name" value="CBM21_dom"/>
</dbReference>
<feature type="region of interest" description="Disordered" evidence="1">
    <location>
        <begin position="243"/>
        <end position="372"/>
    </location>
</feature>
<feature type="compositionally biased region" description="Basic and acidic residues" evidence="1">
    <location>
        <begin position="438"/>
        <end position="450"/>
    </location>
</feature>
<dbReference type="OrthoDB" id="1881at2759"/>
<gene>
    <name evidence="3" type="ORF">SAPINGB_P006093</name>
</gene>
<dbReference type="GO" id="GO:2001069">
    <property type="term" value="F:glycogen binding"/>
    <property type="evidence" value="ECO:0007669"/>
    <property type="project" value="TreeGrafter"/>
</dbReference>
<name>A0A5E8C4D9_9ASCO</name>
<feature type="region of interest" description="Disordered" evidence="1">
    <location>
        <begin position="151"/>
        <end position="206"/>
    </location>
</feature>
<feature type="compositionally biased region" description="Basic and acidic residues" evidence="1">
    <location>
        <begin position="881"/>
        <end position="891"/>
    </location>
</feature>
<feature type="compositionally biased region" description="Low complexity" evidence="1">
    <location>
        <begin position="51"/>
        <end position="67"/>
    </location>
</feature>
<feature type="region of interest" description="Disordered" evidence="1">
    <location>
        <begin position="822"/>
        <end position="891"/>
    </location>
</feature>
<dbReference type="GO" id="GO:0000164">
    <property type="term" value="C:protein phosphatase type 1 complex"/>
    <property type="evidence" value="ECO:0007669"/>
    <property type="project" value="TreeGrafter"/>
</dbReference>
<evidence type="ECO:0000313" key="4">
    <source>
        <dbReference type="Proteomes" id="UP000398389"/>
    </source>
</evidence>
<feature type="region of interest" description="Disordered" evidence="1">
    <location>
        <begin position="428"/>
        <end position="465"/>
    </location>
</feature>
<feature type="region of interest" description="Disordered" evidence="1">
    <location>
        <begin position="611"/>
        <end position="658"/>
    </location>
</feature>
<feature type="compositionally biased region" description="Polar residues" evidence="1">
    <location>
        <begin position="775"/>
        <end position="796"/>
    </location>
</feature>
<feature type="compositionally biased region" description="Acidic residues" evidence="1">
    <location>
        <begin position="451"/>
        <end position="463"/>
    </location>
</feature>
<dbReference type="InterPro" id="IPR050782">
    <property type="entry name" value="PP1_regulatory_subunit_3"/>
</dbReference>
<sequence length="891" mass="96415">MPYIAPKSNHSRNNPSIDASRSALQSSQSPALCIEPTSYISTSPSVKQHVSSNNTTTNNNNNSSSSSHAFTFPPPPPSTHLPSKIHRPSSRSSSASLCAMANGPTTPLAPSLLPLYKPKKSHSPASSLKSASSCSDMTTFVEKKPLSAQFLSKQPRGYPQRSPPLSPTSPSSSASLTASPSFSTDESSSSEASSTSSSTSSSSLSLDNDPILFSKLTQAVQAMALAQSYHNVAMEKRAQDASAAPFVDSETSTPPNASCVSLPTKEKEEVKVAEPAATTTTTSTITSTDSTTTTTNTTSTTSPPVNIDSTTSLCTLTPSTPVHSSPTIPTLAQNNTTTSTAAPLQLPSSSSTTTTPLATSPPPPPLHINLPTSPSQVIIRKKSGERVKSSLKLPSLVRPCSMPNTPSKMVHFDTNLVHVRHFLNSEKPTAVSADSSPSDERAKFHLRAPDSESESDSESEIEEDPRVGFQRFLSRSEWKISLPNFPHVSLDDMSTKNVCLESIFLSSDKESLVGHIAVRNMAYQKYVCIRYTTDYWKTFTEVQADYNDDVRRKKRLPGFDKFTFAIKLANIPYNTLTSKSMYLCVRYATAGQEFWDNNNSYNYQVDFTRVSKSSGGSLSRRSSSSGPRHRRSKSYSGSFNSRDGSDFSHTSNPQELRLDSDFNHDFDALSSSISSVDDILDDLAPKLKNNADNQRSNFTSRYSFGASLNATRKKTDDNNINTTTNKDTQKNANNNNNNTTPSSNTPFAFNSQFALRREESSSDSDDEEYAHLPSLAQNKSKVTTPSSTGARRSPASFSTHKLALNAGSYQELIKNYCFFQGPKSASSSGSSTRGSGSETEGTTVTAGSSVQSKSQPQPQPQQQQQQQQKQTNGPSAMVAHSVREWPQELSV</sequence>
<feature type="region of interest" description="Disordered" evidence="1">
    <location>
        <begin position="43"/>
        <end position="133"/>
    </location>
</feature>
<dbReference type="Pfam" id="PF03370">
    <property type="entry name" value="CBM_21"/>
    <property type="match status" value="1"/>
</dbReference>
<dbReference type="Gene3D" id="2.60.40.2440">
    <property type="entry name" value="Carbohydrate binding type-21 domain"/>
    <property type="match status" value="1"/>
</dbReference>
<feature type="compositionally biased region" description="Low complexity" evidence="1">
    <location>
        <begin position="273"/>
        <end position="302"/>
    </location>
</feature>
<evidence type="ECO:0000313" key="3">
    <source>
        <dbReference type="EMBL" id="VVT58212.1"/>
    </source>
</evidence>
<feature type="compositionally biased region" description="Low complexity" evidence="1">
    <location>
        <begin position="824"/>
        <end position="870"/>
    </location>
</feature>
<feature type="compositionally biased region" description="Low complexity" evidence="1">
    <location>
        <begin position="123"/>
        <end position="133"/>
    </location>
</feature>
<dbReference type="GeneID" id="43584907"/>
<feature type="domain" description="CBM21" evidence="2">
    <location>
        <begin position="490"/>
        <end position="606"/>
    </location>
</feature>
<dbReference type="PROSITE" id="PS51159">
    <property type="entry name" value="CBM21"/>
    <property type="match status" value="1"/>
</dbReference>
<feature type="compositionally biased region" description="Low complexity" evidence="1">
    <location>
        <begin position="718"/>
        <end position="740"/>
    </location>
</feature>
<feature type="compositionally biased region" description="Polar residues" evidence="1">
    <location>
        <begin position="322"/>
        <end position="338"/>
    </location>
</feature>
<feature type="compositionally biased region" description="Low complexity" evidence="1">
    <location>
        <begin position="309"/>
        <end position="321"/>
    </location>
</feature>
<feature type="compositionally biased region" description="Polar residues" evidence="1">
    <location>
        <begin position="249"/>
        <end position="261"/>
    </location>
</feature>